<reference evidence="3" key="1">
    <citation type="submission" date="2011-03" db="EMBL/GenBank/DDBJ databases">
        <authorList>
            <person name="Voget S."/>
            <person name="Streit W.R."/>
            <person name="Jaeger K.E."/>
            <person name="Daniel R."/>
        </authorList>
    </citation>
    <scope>NUCLEOTIDE SEQUENCE [LARGE SCALE GENOMIC DNA]</scope>
    <source>
        <strain evidence="3">PG1</strain>
    </source>
</reference>
<dbReference type="AlphaFoldDB" id="A0A0B6RWC0"/>
<proteinExistence type="predicted"/>
<dbReference type="HOGENOM" id="CLU_088151_0_0_4"/>
<dbReference type="CDD" id="cd02440">
    <property type="entry name" value="AdoMet_MTases"/>
    <property type="match status" value="1"/>
</dbReference>
<dbReference type="InterPro" id="IPR041698">
    <property type="entry name" value="Methyltransf_25"/>
</dbReference>
<dbReference type="InterPro" id="IPR029063">
    <property type="entry name" value="SAM-dependent_MTases_sf"/>
</dbReference>
<keyword evidence="3" id="KW-1185">Reference proteome</keyword>
<protein>
    <recommendedName>
        <fullName evidence="1">Methyltransferase domain-containing protein</fullName>
    </recommendedName>
</protein>
<name>A0A0B6RWC0_BURPL</name>
<reference evidence="2 3" key="2">
    <citation type="journal article" date="2016" name="Appl. Microbiol. Biotechnol.">
        <title>Mutations improving production and secretion of extracellular lipase by Burkholderia glumae PG1.</title>
        <authorList>
            <person name="Knapp A."/>
            <person name="Voget S."/>
            <person name="Gao R."/>
            <person name="Zaburannyi N."/>
            <person name="Krysciak D."/>
            <person name="Breuer M."/>
            <person name="Hauer B."/>
            <person name="Streit W.R."/>
            <person name="Muller R."/>
            <person name="Daniel R."/>
            <person name="Jaeger K.E."/>
        </authorList>
    </citation>
    <scope>NUCLEOTIDE SEQUENCE [LARGE SCALE GENOMIC DNA]</scope>
    <source>
        <strain evidence="2 3">PG1</strain>
    </source>
</reference>
<evidence type="ECO:0000259" key="1">
    <source>
        <dbReference type="Pfam" id="PF13649"/>
    </source>
</evidence>
<dbReference type="Gene3D" id="3.40.50.150">
    <property type="entry name" value="Vaccinia Virus protein VP39"/>
    <property type="match status" value="1"/>
</dbReference>
<evidence type="ECO:0000313" key="3">
    <source>
        <dbReference type="Proteomes" id="UP000031838"/>
    </source>
</evidence>
<gene>
    <name evidence="2" type="ORF">BGL_2c16000</name>
</gene>
<evidence type="ECO:0000313" key="2">
    <source>
        <dbReference type="EMBL" id="AJK49667.1"/>
    </source>
</evidence>
<accession>A0A0B6RWC0</accession>
<dbReference type="Proteomes" id="UP000031838">
    <property type="component" value="Chromosome 2"/>
</dbReference>
<sequence>MAMREADPYVQSAELYDLLSETHWQARRASLAATLEQVRDAEVVLDIGTGTGPYLPMLAAALPVARIHAVEPSASMRVGLMTRIVADAELRRRVSVQPVGFDDARLPARIDFAMVCGCLGFMDEAARARLWRRLAASLAPDARVLADLMPLDRPQVVDEMRAVSTEVGAHRYDVWLSGAPAGDDRVRWTTRYEQWDGEHLVRRFTVERDWHAFALTRLIDEAAVAGLQAQRLDASPVPAVLLRPQAAGAA</sequence>
<dbReference type="EMBL" id="CP002581">
    <property type="protein sequence ID" value="AJK49667.1"/>
    <property type="molecule type" value="Genomic_DNA"/>
</dbReference>
<feature type="domain" description="Methyltransferase" evidence="1">
    <location>
        <begin position="44"/>
        <end position="141"/>
    </location>
</feature>
<organism evidence="2 3">
    <name type="scientific">Burkholderia plantarii</name>
    <dbReference type="NCBI Taxonomy" id="41899"/>
    <lineage>
        <taxon>Bacteria</taxon>
        <taxon>Pseudomonadati</taxon>
        <taxon>Pseudomonadota</taxon>
        <taxon>Betaproteobacteria</taxon>
        <taxon>Burkholderiales</taxon>
        <taxon>Burkholderiaceae</taxon>
        <taxon>Burkholderia</taxon>
    </lineage>
</organism>
<dbReference type="KEGG" id="bgp:BGL_2c16000"/>
<dbReference type="Pfam" id="PF13649">
    <property type="entry name" value="Methyltransf_25"/>
    <property type="match status" value="1"/>
</dbReference>
<dbReference type="SUPFAM" id="SSF53335">
    <property type="entry name" value="S-adenosyl-L-methionine-dependent methyltransferases"/>
    <property type="match status" value="1"/>
</dbReference>